<dbReference type="Gene3D" id="3.30.1310.10">
    <property type="entry name" value="Nucleoid-associated protein YbaB-like domain"/>
    <property type="match status" value="1"/>
</dbReference>
<dbReference type="GO" id="GO:0003677">
    <property type="term" value="F:DNA binding"/>
    <property type="evidence" value="ECO:0007669"/>
    <property type="project" value="InterPro"/>
</dbReference>
<keyword evidence="2" id="KW-1185">Reference proteome</keyword>
<evidence type="ECO:0000313" key="2">
    <source>
        <dbReference type="Proteomes" id="UP000321685"/>
    </source>
</evidence>
<dbReference type="SUPFAM" id="SSF82607">
    <property type="entry name" value="YbaB-like"/>
    <property type="match status" value="1"/>
</dbReference>
<dbReference type="OrthoDB" id="3578357at2"/>
<evidence type="ECO:0000313" key="1">
    <source>
        <dbReference type="EMBL" id="GEL23329.1"/>
    </source>
</evidence>
<gene>
    <name evidence="1" type="ORF">PSU4_22830</name>
</gene>
<dbReference type="InterPro" id="IPR036894">
    <property type="entry name" value="YbaB-like_sf"/>
</dbReference>
<dbReference type="Pfam" id="PF02575">
    <property type="entry name" value="YbaB_DNA_bd"/>
    <property type="match status" value="1"/>
</dbReference>
<dbReference type="EMBL" id="BJVJ01000018">
    <property type="protein sequence ID" value="GEL23329.1"/>
    <property type="molecule type" value="Genomic_DNA"/>
</dbReference>
<dbReference type="Proteomes" id="UP000321685">
    <property type="component" value="Unassembled WGS sequence"/>
</dbReference>
<reference evidence="1 2" key="1">
    <citation type="submission" date="2019-07" db="EMBL/GenBank/DDBJ databases">
        <title>Whole genome shotgun sequence of Pseudonocardia sulfidoxydans NBRC 16205.</title>
        <authorList>
            <person name="Hosoyama A."/>
            <person name="Uohara A."/>
            <person name="Ohji S."/>
            <person name="Ichikawa N."/>
        </authorList>
    </citation>
    <scope>NUCLEOTIDE SEQUENCE [LARGE SCALE GENOMIC DNA]</scope>
    <source>
        <strain evidence="1 2">NBRC 16205</strain>
    </source>
</reference>
<name>A0A511DEV8_9PSEU</name>
<accession>A0A511DEV8</accession>
<dbReference type="AlphaFoldDB" id="A0A511DEV8"/>
<protein>
    <recommendedName>
        <fullName evidence="3">YbaB/EbfC DNA-binding family protein</fullName>
    </recommendedName>
</protein>
<sequence length="121" mass="12689">MTTQDRAAARDWLDDYTARLDDVAARAERTGIEMAAVTGTARSRDGSVTVTVEPSGALLDVVFSPVASSITRERLAEQLLGTAAEARRQAAAAAVQAAERLWGADSATMTLLRASLTGPAQ</sequence>
<proteinExistence type="predicted"/>
<dbReference type="RefSeq" id="WP_147106214.1">
    <property type="nucleotide sequence ID" value="NZ_BJVJ01000018.1"/>
</dbReference>
<dbReference type="InterPro" id="IPR004401">
    <property type="entry name" value="YbaB/EbfC"/>
</dbReference>
<comment type="caution">
    <text evidence="1">The sequence shown here is derived from an EMBL/GenBank/DDBJ whole genome shotgun (WGS) entry which is preliminary data.</text>
</comment>
<organism evidence="1 2">
    <name type="scientific">Pseudonocardia sulfidoxydans NBRC 16205</name>
    <dbReference type="NCBI Taxonomy" id="1223511"/>
    <lineage>
        <taxon>Bacteria</taxon>
        <taxon>Bacillati</taxon>
        <taxon>Actinomycetota</taxon>
        <taxon>Actinomycetes</taxon>
        <taxon>Pseudonocardiales</taxon>
        <taxon>Pseudonocardiaceae</taxon>
        <taxon>Pseudonocardia</taxon>
    </lineage>
</organism>
<evidence type="ECO:0008006" key="3">
    <source>
        <dbReference type="Google" id="ProtNLM"/>
    </source>
</evidence>